<dbReference type="SUPFAM" id="SSF51055">
    <property type="entry name" value="Carbohydrate binding domain"/>
    <property type="match status" value="1"/>
</dbReference>
<keyword evidence="1" id="KW-0378">Hydrolase</keyword>
<keyword evidence="5" id="KW-1185">Reference proteome</keyword>
<name>A0A2T3N1R0_9GAMM</name>
<feature type="domain" description="Chitin-binding type-3" evidence="3">
    <location>
        <begin position="584"/>
        <end position="626"/>
    </location>
</feature>
<proteinExistence type="predicted"/>
<dbReference type="CDD" id="cd12215">
    <property type="entry name" value="ChiC_BD"/>
    <property type="match status" value="1"/>
</dbReference>
<evidence type="ECO:0000313" key="4">
    <source>
        <dbReference type="EMBL" id="PSW06242.1"/>
    </source>
</evidence>
<dbReference type="InterPro" id="IPR036573">
    <property type="entry name" value="CBM_sf_5/12"/>
</dbReference>
<dbReference type="GO" id="GO:0004553">
    <property type="term" value="F:hydrolase activity, hydrolyzing O-glycosyl compounds"/>
    <property type="evidence" value="ECO:0007669"/>
    <property type="project" value="InterPro"/>
</dbReference>
<gene>
    <name evidence="4" type="ORF">C9I89_06970</name>
</gene>
<evidence type="ECO:0000256" key="1">
    <source>
        <dbReference type="ARBA" id="ARBA00022801"/>
    </source>
</evidence>
<dbReference type="InterPro" id="IPR013783">
    <property type="entry name" value="Ig-like_fold"/>
</dbReference>
<accession>A0A2T3N1R0</accession>
<keyword evidence="2" id="KW-0732">Signal</keyword>
<evidence type="ECO:0000259" key="3">
    <source>
        <dbReference type="SMART" id="SM00495"/>
    </source>
</evidence>
<dbReference type="GO" id="GO:0005975">
    <property type="term" value="P:carbohydrate metabolic process"/>
    <property type="evidence" value="ECO:0007669"/>
    <property type="project" value="InterPro"/>
</dbReference>
<comment type="caution">
    <text evidence="4">The sequence shown here is derived from an EMBL/GenBank/DDBJ whole genome shotgun (WGS) entry which is preliminary data.</text>
</comment>
<dbReference type="Pfam" id="PF02839">
    <property type="entry name" value="CBM_5_12"/>
    <property type="match status" value="1"/>
</dbReference>
<dbReference type="GO" id="GO:0030246">
    <property type="term" value="F:carbohydrate binding"/>
    <property type="evidence" value="ECO:0007669"/>
    <property type="project" value="InterPro"/>
</dbReference>
<dbReference type="Proteomes" id="UP000240904">
    <property type="component" value="Unassembled WGS sequence"/>
</dbReference>
<dbReference type="EMBL" id="PYMC01000003">
    <property type="protein sequence ID" value="PSW06242.1"/>
    <property type="molecule type" value="Genomic_DNA"/>
</dbReference>
<dbReference type="Gene3D" id="2.60.40.10">
    <property type="entry name" value="Immunoglobulins"/>
    <property type="match status" value="1"/>
</dbReference>
<dbReference type="SUPFAM" id="SSF49299">
    <property type="entry name" value="PKD domain"/>
    <property type="match status" value="1"/>
</dbReference>
<feature type="chain" id="PRO_5015697578" description="Chitin-binding type-3 domain-containing protein" evidence="2">
    <location>
        <begin position="25"/>
        <end position="628"/>
    </location>
</feature>
<evidence type="ECO:0000313" key="5">
    <source>
        <dbReference type="Proteomes" id="UP000240904"/>
    </source>
</evidence>
<protein>
    <recommendedName>
        <fullName evidence="3">Chitin-binding type-3 domain-containing protein</fullName>
    </recommendedName>
</protein>
<dbReference type="OrthoDB" id="3675244at2"/>
<dbReference type="RefSeq" id="WP_107282621.1">
    <property type="nucleotide sequence ID" value="NZ_PYMC01000003.1"/>
</dbReference>
<organism evidence="4 5">
    <name type="scientific">Photobacterium lipolyticum</name>
    <dbReference type="NCBI Taxonomy" id="266810"/>
    <lineage>
        <taxon>Bacteria</taxon>
        <taxon>Pseudomonadati</taxon>
        <taxon>Pseudomonadota</taxon>
        <taxon>Gammaproteobacteria</taxon>
        <taxon>Vibrionales</taxon>
        <taxon>Vibrionaceae</taxon>
        <taxon>Photobacterium</taxon>
    </lineage>
</organism>
<dbReference type="GO" id="GO:0005576">
    <property type="term" value="C:extracellular region"/>
    <property type="evidence" value="ECO:0007669"/>
    <property type="project" value="InterPro"/>
</dbReference>
<dbReference type="InterPro" id="IPR035986">
    <property type="entry name" value="PKD_dom_sf"/>
</dbReference>
<reference evidence="4 5" key="1">
    <citation type="submission" date="2018-03" db="EMBL/GenBank/DDBJ databases">
        <title>Whole genome sequencing of Histamine producing bacteria.</title>
        <authorList>
            <person name="Butler K."/>
        </authorList>
    </citation>
    <scope>NUCLEOTIDE SEQUENCE [LARGE SCALE GENOMIC DNA]</scope>
    <source>
        <strain evidence="4 5">DSM 16190</strain>
    </source>
</reference>
<dbReference type="SMART" id="SM00495">
    <property type="entry name" value="ChtBD3"/>
    <property type="match status" value="1"/>
</dbReference>
<dbReference type="Pfam" id="PF22352">
    <property type="entry name" value="K319L-like_PKD"/>
    <property type="match status" value="1"/>
</dbReference>
<dbReference type="Gene3D" id="2.10.10.20">
    <property type="entry name" value="Carbohydrate-binding module superfamily 5/12"/>
    <property type="match status" value="1"/>
</dbReference>
<feature type="signal peptide" evidence="2">
    <location>
        <begin position="1"/>
        <end position="24"/>
    </location>
</feature>
<evidence type="ECO:0000256" key="2">
    <source>
        <dbReference type="SAM" id="SignalP"/>
    </source>
</evidence>
<dbReference type="InterPro" id="IPR003610">
    <property type="entry name" value="CBM5/12"/>
</dbReference>
<dbReference type="AlphaFoldDB" id="A0A2T3N1R0"/>
<sequence>MERLNVKPILAATVLGLCSMQAQAVLPPSDTWPAQVIGVNTYQLDPALFMPTGKIRLGQMDFELSQAEIDQVTEQYKAQGQDVVDQQIRILKLKRLVWLAPYSFQLPNERPHWAMAMAHAAALFKNVTGIDDPYHDANLYAAKSLQEAGMGADYANVPGYFTYPILPKYQDVDATQPDIKGIWNTLRGGRTKHDGFFQLEGHMYSAYGELMRMFPNRFYKDLYPTDDYHAVTPAEKTSPLYNQIFKPEPGKNSFVPSAIGASYYNIFAYYTVARSAQEFGLFAKDAKDPQALTKIISVGYNRGLSSESLAMFPLKPERRDACMQKANIDSCFDLTGDGSGGFGINYLYQVPYKAKALKEIADTSGPGYPGYYTANISWQTIITYLDALTPLYTKEELQAAQDSAYIAFNNIQQNGVIDFANQFGDVLDAILLALPVDTPWSQLCNKDGSIYDAFDRNGNFKGQESTYKCLPESVEKPLYLEKPAGDVPPVAYAGADIKVTSIGSVELTGALSHDRNGDALSFNWSQVSGPPVTLTNANTVKPSFAVTDLTTATYTFQLAVTANGKSSSDTITVTVEKASSGGGEAIWQSSVIYNKGDKVTFNGEEYTAKWWTQGDQPGVSAVWVKTSA</sequence>